<dbReference type="SUPFAM" id="SSF103088">
    <property type="entry name" value="OmpA-like"/>
    <property type="match status" value="1"/>
</dbReference>
<dbReference type="GO" id="GO:0005758">
    <property type="term" value="C:mitochondrial intermembrane space"/>
    <property type="evidence" value="ECO:0007669"/>
    <property type="project" value="UniProtKB-SubCell"/>
</dbReference>
<keyword evidence="7" id="KW-0645">Protease</keyword>
<comment type="catalytic activity">
    <reaction evidence="1">
        <text>Cleavage of non-polar aliphatic amino-acids at the P1 position, with a preference for Val, Ile and Met. At the P2 and P3 positions, Arg is selected most strongly with a secondary preference for other hydrophilic residues.</text>
        <dbReference type="EC" id="3.4.21.108"/>
    </reaction>
</comment>
<dbReference type="InterPro" id="IPR009003">
    <property type="entry name" value="Peptidase_S1_PA"/>
</dbReference>
<accession>A0A7R9FSS1</accession>
<keyword evidence="11" id="KW-0865">Zymogen</keyword>
<evidence type="ECO:0000313" key="17">
    <source>
        <dbReference type="Proteomes" id="UP000677054"/>
    </source>
</evidence>
<dbReference type="SUPFAM" id="SSF50156">
    <property type="entry name" value="PDZ domain-like"/>
    <property type="match status" value="2"/>
</dbReference>
<dbReference type="InterPro" id="IPR001940">
    <property type="entry name" value="Peptidase_S1C"/>
</dbReference>
<evidence type="ECO:0000313" key="16">
    <source>
        <dbReference type="EMBL" id="CAD7253697.1"/>
    </source>
</evidence>
<feature type="non-terminal residue" evidence="16">
    <location>
        <position position="510"/>
    </location>
</feature>
<evidence type="ECO:0000256" key="8">
    <source>
        <dbReference type="ARBA" id="ARBA00022703"/>
    </source>
</evidence>
<dbReference type="EMBL" id="LR905928">
    <property type="protein sequence ID" value="CAD7253697.1"/>
    <property type="molecule type" value="Genomic_DNA"/>
</dbReference>
<organism evidence="16">
    <name type="scientific">Darwinula stevensoni</name>
    <dbReference type="NCBI Taxonomy" id="69355"/>
    <lineage>
        <taxon>Eukaryota</taxon>
        <taxon>Metazoa</taxon>
        <taxon>Ecdysozoa</taxon>
        <taxon>Arthropoda</taxon>
        <taxon>Crustacea</taxon>
        <taxon>Oligostraca</taxon>
        <taxon>Ostracoda</taxon>
        <taxon>Podocopa</taxon>
        <taxon>Podocopida</taxon>
        <taxon>Darwinulocopina</taxon>
        <taxon>Darwinuloidea</taxon>
        <taxon>Darwinulidae</taxon>
        <taxon>Darwinula</taxon>
    </lineage>
</organism>
<evidence type="ECO:0000256" key="11">
    <source>
        <dbReference type="ARBA" id="ARBA00023145"/>
    </source>
</evidence>
<dbReference type="GO" id="GO:0004252">
    <property type="term" value="F:serine-type endopeptidase activity"/>
    <property type="evidence" value="ECO:0007669"/>
    <property type="project" value="InterPro"/>
</dbReference>
<dbReference type="Pfam" id="PF13365">
    <property type="entry name" value="Trypsin_2"/>
    <property type="match status" value="1"/>
</dbReference>
<dbReference type="InterPro" id="IPR051201">
    <property type="entry name" value="Chloro_Bact_Ser_Proteases"/>
</dbReference>
<dbReference type="InterPro" id="IPR036034">
    <property type="entry name" value="PDZ_sf"/>
</dbReference>
<keyword evidence="8" id="KW-0053">Apoptosis</keyword>
<dbReference type="EMBL" id="CAJPEV010006411">
    <property type="protein sequence ID" value="CAG0904107.1"/>
    <property type="molecule type" value="Genomic_DNA"/>
</dbReference>
<keyword evidence="17" id="KW-1185">Reference proteome</keyword>
<dbReference type="SUPFAM" id="SSF50494">
    <property type="entry name" value="Trypsin-like serine proteases"/>
    <property type="match status" value="1"/>
</dbReference>
<feature type="non-terminal residue" evidence="16">
    <location>
        <position position="1"/>
    </location>
</feature>
<dbReference type="PANTHER" id="PTHR43343:SF3">
    <property type="entry name" value="PROTEASE DO-LIKE 8, CHLOROPLASTIC"/>
    <property type="match status" value="1"/>
</dbReference>
<dbReference type="InterPro" id="IPR001478">
    <property type="entry name" value="PDZ"/>
</dbReference>
<dbReference type="PROSITE" id="PS50106">
    <property type="entry name" value="PDZ"/>
    <property type="match status" value="1"/>
</dbReference>
<dbReference type="PRINTS" id="PR00834">
    <property type="entry name" value="PROTEASES2C"/>
</dbReference>
<feature type="domain" description="PDZ" evidence="14">
    <location>
        <begin position="311"/>
        <end position="379"/>
    </location>
</feature>
<keyword evidence="9" id="KW-0378">Hydrolase</keyword>
<evidence type="ECO:0000256" key="1">
    <source>
        <dbReference type="ARBA" id="ARBA00001760"/>
    </source>
</evidence>
<sequence>GHTNTIPPHEYCDQLSAGRAKGIADYLIKRGIDAKRVGYKGYGKREPLTDSRFAICDHHDLLIGVFTFSEDFHSQFQACNCIGMVWSHLKIGQRNIFRSIPENKWSELRSNFISLSAEASRKAVVFIKSIIRPDELLVQNYSNTGSGVLISSDGYIVTNQHVIHSASKVEVTLNDNRTYIAKLIGADKNTDLALLKIEVENADFLSFGNSDSLRIGEWVLAVGNPFRLQSSVTAGIVSAKARSINLLENQGIESFIQTDAAFNPGSSGGALVSTAGLLVGVSTAIMSESGRYEGFSFAIPANLARKVVADLKEFGTVQRGWLGVDIENIDNKMAEEMDLSEVSGVLISHVTKDGGAYEAGIRSNDVIISVNNIKIHNTSEFMEILGQYRPGEKLQIIYIRSKDKKTAFPILRNQLNTTDLIGIAADGAFHELGIEVRELDSYEKAIYTPGGVKVISITNGSIIANTKMEPDYIITKINNVKISGMAQFRKILEDFKGKSVILEGFYPKFP</sequence>
<comment type="subcellular location">
    <subcellularLocation>
        <location evidence="3">Mitochondrion intermembrane space</location>
        <topology evidence="3">Single-pass membrane protein</topology>
    </subcellularLocation>
    <subcellularLocation>
        <location evidence="2">Mitochondrion membrane</location>
        <topology evidence="2">Single-pass membrane protein</topology>
    </subcellularLocation>
</comment>
<gene>
    <name evidence="16" type="ORF">DSTB1V02_LOCUS13444</name>
</gene>
<comment type="similarity">
    <text evidence="4">Belongs to the peptidase S1C family.</text>
</comment>
<evidence type="ECO:0000256" key="5">
    <source>
        <dbReference type="ARBA" id="ARBA00013033"/>
    </source>
</evidence>
<dbReference type="Gene3D" id="3.30.1330.60">
    <property type="entry name" value="OmpA-like domain"/>
    <property type="match status" value="1"/>
</dbReference>
<dbReference type="EC" id="3.4.21.108" evidence="5"/>
<evidence type="ECO:0000256" key="7">
    <source>
        <dbReference type="ARBA" id="ARBA00022670"/>
    </source>
</evidence>
<dbReference type="GO" id="GO:0006915">
    <property type="term" value="P:apoptotic process"/>
    <property type="evidence" value="ECO:0007669"/>
    <property type="project" value="UniProtKB-KW"/>
</dbReference>
<dbReference type="PROSITE" id="PS51123">
    <property type="entry name" value="OMPA_2"/>
    <property type="match status" value="1"/>
</dbReference>
<dbReference type="InterPro" id="IPR036737">
    <property type="entry name" value="OmpA-like_sf"/>
</dbReference>
<keyword evidence="10" id="KW-0809">Transit peptide</keyword>
<feature type="domain" description="OmpA-like" evidence="15">
    <location>
        <begin position="1"/>
        <end position="71"/>
    </location>
</feature>
<evidence type="ECO:0000256" key="9">
    <source>
        <dbReference type="ARBA" id="ARBA00022801"/>
    </source>
</evidence>
<protein>
    <recommendedName>
        <fullName evidence="6">Serine protease HTRA2, mitochondrial</fullName>
        <ecNumber evidence="5">3.4.21.108</ecNumber>
    </recommendedName>
    <alternativeName>
        <fullName evidence="12">High temperature requirement protein A2</fullName>
    </alternativeName>
</protein>
<evidence type="ECO:0000256" key="4">
    <source>
        <dbReference type="ARBA" id="ARBA00010541"/>
    </source>
</evidence>
<evidence type="ECO:0000259" key="15">
    <source>
        <dbReference type="PROSITE" id="PS51123"/>
    </source>
</evidence>
<dbReference type="Proteomes" id="UP000677054">
    <property type="component" value="Unassembled WGS sequence"/>
</dbReference>
<evidence type="ECO:0000256" key="13">
    <source>
        <dbReference type="ARBA" id="ARBA00035606"/>
    </source>
</evidence>
<dbReference type="GO" id="GO:0006508">
    <property type="term" value="P:proteolysis"/>
    <property type="evidence" value="ECO:0007669"/>
    <property type="project" value="UniProtKB-KW"/>
</dbReference>
<evidence type="ECO:0000256" key="2">
    <source>
        <dbReference type="ARBA" id="ARBA00004304"/>
    </source>
</evidence>
<dbReference type="SMART" id="SM00228">
    <property type="entry name" value="PDZ"/>
    <property type="match status" value="2"/>
</dbReference>
<evidence type="ECO:0000256" key="3">
    <source>
        <dbReference type="ARBA" id="ARBA00004375"/>
    </source>
</evidence>
<evidence type="ECO:0000259" key="14">
    <source>
        <dbReference type="PROSITE" id="PS50106"/>
    </source>
</evidence>
<dbReference type="InterPro" id="IPR006665">
    <property type="entry name" value="OmpA-like"/>
</dbReference>
<comment type="function">
    <text evidence="13">Serine protease that shows proteolytic activity against a non-specific substrate beta-casein. Promotes or induces cell death either by direct binding to and inhibition of BIRC proteins (also called inhibitor of apoptosis proteins, IAPs), leading to an increase in caspase activity, or by a BIRC inhibition-independent, caspase-independent and serine protease activity-dependent mechanism. Can antagonize antiapoptotic activity of th/Diap1 by directly inducing the degradation of th/Diap1.</text>
</comment>
<dbReference type="Gene3D" id="2.40.10.120">
    <property type="match status" value="1"/>
</dbReference>
<evidence type="ECO:0000256" key="6">
    <source>
        <dbReference type="ARBA" id="ARBA00016929"/>
    </source>
</evidence>
<proteinExistence type="inferred from homology"/>
<dbReference type="Gene3D" id="2.30.42.10">
    <property type="match status" value="2"/>
</dbReference>
<dbReference type="PANTHER" id="PTHR43343">
    <property type="entry name" value="PEPTIDASE S12"/>
    <property type="match status" value="1"/>
</dbReference>
<dbReference type="Pfam" id="PF13180">
    <property type="entry name" value="PDZ_2"/>
    <property type="match status" value="1"/>
</dbReference>
<dbReference type="AlphaFoldDB" id="A0A7R9FSS1"/>
<evidence type="ECO:0000256" key="12">
    <source>
        <dbReference type="ARBA" id="ARBA00029644"/>
    </source>
</evidence>
<name>A0A7R9FSS1_9CRUS</name>
<dbReference type="OrthoDB" id="4217619at2759"/>
<dbReference type="Pfam" id="PF00691">
    <property type="entry name" value="OmpA"/>
    <property type="match status" value="1"/>
</dbReference>
<reference evidence="16" key="1">
    <citation type="submission" date="2020-11" db="EMBL/GenBank/DDBJ databases">
        <authorList>
            <person name="Tran Van P."/>
        </authorList>
    </citation>
    <scope>NUCLEOTIDE SEQUENCE</scope>
</reference>
<dbReference type="GO" id="GO:0031966">
    <property type="term" value="C:mitochondrial membrane"/>
    <property type="evidence" value="ECO:0007669"/>
    <property type="project" value="UniProtKB-SubCell"/>
</dbReference>
<evidence type="ECO:0000256" key="10">
    <source>
        <dbReference type="ARBA" id="ARBA00022946"/>
    </source>
</evidence>